<feature type="DNA-binding region" description="OmpR/PhoB-type" evidence="6">
    <location>
        <begin position="1"/>
        <end position="98"/>
    </location>
</feature>
<dbReference type="PANTHER" id="PTHR35807:SF1">
    <property type="entry name" value="TRANSCRIPTIONAL REGULATOR REDD"/>
    <property type="match status" value="1"/>
</dbReference>
<dbReference type="Pfam" id="PF03704">
    <property type="entry name" value="BTAD"/>
    <property type="match status" value="1"/>
</dbReference>
<feature type="region of interest" description="Disordered" evidence="7">
    <location>
        <begin position="250"/>
        <end position="276"/>
    </location>
</feature>
<dbReference type="CDD" id="cd15831">
    <property type="entry name" value="BTAD"/>
    <property type="match status" value="1"/>
</dbReference>
<dbReference type="SUPFAM" id="SSF46894">
    <property type="entry name" value="C-terminal effector domain of the bipartite response regulators"/>
    <property type="match status" value="1"/>
</dbReference>
<dbReference type="PANTHER" id="PTHR35807">
    <property type="entry name" value="TRANSCRIPTIONAL REGULATOR REDD-RELATED"/>
    <property type="match status" value="1"/>
</dbReference>
<sequence>MRLRLLGPFLVVTADGTAHTPGPPKVAQALALLATQPGQVVGSDTLVRELWRESPPRTALATAQTHIHHARRRLDELSAGETSRPVLITCPSGYMLHLEDHQATDVRELEDLVLRADAELGRGDAETAAAHMKRALAIRRGPLVSNIPVGHVLAGRRARLEELYVQALELHIEITVRLGRYREVIPELRLLVHDHPHHEWFHGHLIAALHRCGRRTEALQAYRALERILGEELGLSPLPSTRRLMDLVLEPNPDGSAAEPPWSVLPRAGRPAATPR</sequence>
<evidence type="ECO:0000259" key="8">
    <source>
        <dbReference type="PROSITE" id="PS51755"/>
    </source>
</evidence>
<dbReference type="InterPro" id="IPR001867">
    <property type="entry name" value="OmpR/PhoB-type_DNA-bd"/>
</dbReference>
<evidence type="ECO:0000256" key="4">
    <source>
        <dbReference type="ARBA" id="ARBA00023125"/>
    </source>
</evidence>
<dbReference type="InterPro" id="IPR051677">
    <property type="entry name" value="AfsR-DnrI-RedD_regulator"/>
</dbReference>
<gene>
    <name evidence="9" type="ORF">QEZ40_002108</name>
</gene>
<dbReference type="RefSeq" id="WP_285343228.1">
    <property type="nucleotide sequence ID" value="NZ_JASITI010000019.1"/>
</dbReference>
<evidence type="ECO:0000256" key="3">
    <source>
        <dbReference type="ARBA" id="ARBA00023015"/>
    </source>
</evidence>
<organism evidence="9 10">
    <name type="scientific">Streptomyces katrae</name>
    <dbReference type="NCBI Taxonomy" id="68223"/>
    <lineage>
        <taxon>Bacteria</taxon>
        <taxon>Bacillati</taxon>
        <taxon>Actinomycetota</taxon>
        <taxon>Actinomycetes</taxon>
        <taxon>Kitasatosporales</taxon>
        <taxon>Streptomycetaceae</taxon>
        <taxon>Streptomyces</taxon>
    </lineage>
</organism>
<dbReference type="InterPro" id="IPR011990">
    <property type="entry name" value="TPR-like_helical_dom_sf"/>
</dbReference>
<dbReference type="InterPro" id="IPR016032">
    <property type="entry name" value="Sig_transdc_resp-reg_C-effctor"/>
</dbReference>
<dbReference type="EMBL" id="JASITI010000019">
    <property type="protein sequence ID" value="MDK9497449.1"/>
    <property type="molecule type" value="Genomic_DNA"/>
</dbReference>
<evidence type="ECO:0000256" key="6">
    <source>
        <dbReference type="PROSITE-ProRule" id="PRU01091"/>
    </source>
</evidence>
<keyword evidence="3" id="KW-0805">Transcription regulation</keyword>
<reference evidence="9 10" key="1">
    <citation type="submission" date="2023-05" db="EMBL/GenBank/DDBJ databases">
        <title>Sequencing and Assembly of Streptomyces sp. NP73.</title>
        <authorList>
            <person name="Konwar A.N."/>
            <person name="Saikia K."/>
            <person name="Thakur D."/>
        </authorList>
    </citation>
    <scope>NUCLEOTIDE SEQUENCE [LARGE SCALE GENOMIC DNA]</scope>
    <source>
        <strain evidence="9 10">NP73</strain>
    </source>
</reference>
<evidence type="ECO:0000256" key="1">
    <source>
        <dbReference type="ARBA" id="ARBA00005820"/>
    </source>
</evidence>
<comment type="similarity">
    <text evidence="1">Belongs to the AfsR/DnrI/RedD regulatory family.</text>
</comment>
<evidence type="ECO:0000256" key="7">
    <source>
        <dbReference type="SAM" id="MobiDB-lite"/>
    </source>
</evidence>
<keyword evidence="5" id="KW-0804">Transcription</keyword>
<dbReference type="SUPFAM" id="SSF48452">
    <property type="entry name" value="TPR-like"/>
    <property type="match status" value="1"/>
</dbReference>
<feature type="domain" description="OmpR/PhoB-type" evidence="8">
    <location>
        <begin position="1"/>
        <end position="98"/>
    </location>
</feature>
<keyword evidence="4 6" id="KW-0238">DNA-binding</keyword>
<keyword evidence="10" id="KW-1185">Reference proteome</keyword>
<dbReference type="InterPro" id="IPR005158">
    <property type="entry name" value="BTAD"/>
</dbReference>
<evidence type="ECO:0000256" key="2">
    <source>
        <dbReference type="ARBA" id="ARBA00023012"/>
    </source>
</evidence>
<dbReference type="Proteomes" id="UP001223390">
    <property type="component" value="Unassembled WGS sequence"/>
</dbReference>
<evidence type="ECO:0000313" key="9">
    <source>
        <dbReference type="EMBL" id="MDK9497449.1"/>
    </source>
</evidence>
<dbReference type="PROSITE" id="PS51755">
    <property type="entry name" value="OMPR_PHOB"/>
    <property type="match status" value="1"/>
</dbReference>
<evidence type="ECO:0000313" key="10">
    <source>
        <dbReference type="Proteomes" id="UP001223390"/>
    </source>
</evidence>
<accession>A0ABT7GX26</accession>
<comment type="caution">
    <text evidence="9">The sequence shown here is derived from an EMBL/GenBank/DDBJ whole genome shotgun (WGS) entry which is preliminary data.</text>
</comment>
<name>A0ABT7GX26_9ACTN</name>
<keyword evidence="2" id="KW-0902">Two-component regulatory system</keyword>
<dbReference type="InterPro" id="IPR036388">
    <property type="entry name" value="WH-like_DNA-bd_sf"/>
</dbReference>
<dbReference type="SMART" id="SM00862">
    <property type="entry name" value="Trans_reg_C"/>
    <property type="match status" value="1"/>
</dbReference>
<dbReference type="SMART" id="SM01043">
    <property type="entry name" value="BTAD"/>
    <property type="match status" value="1"/>
</dbReference>
<proteinExistence type="inferred from homology"/>
<dbReference type="Gene3D" id="1.25.40.10">
    <property type="entry name" value="Tetratricopeptide repeat domain"/>
    <property type="match status" value="1"/>
</dbReference>
<evidence type="ECO:0000256" key="5">
    <source>
        <dbReference type="ARBA" id="ARBA00023163"/>
    </source>
</evidence>
<dbReference type="Gene3D" id="1.10.10.10">
    <property type="entry name" value="Winged helix-like DNA-binding domain superfamily/Winged helix DNA-binding domain"/>
    <property type="match status" value="1"/>
</dbReference>
<dbReference type="Pfam" id="PF00486">
    <property type="entry name" value="Trans_reg_C"/>
    <property type="match status" value="1"/>
</dbReference>
<protein>
    <submittedName>
        <fullName evidence="9">BTAD domain-containing putative transcriptional regulator</fullName>
    </submittedName>
</protein>